<evidence type="ECO:0000313" key="4">
    <source>
        <dbReference type="Proteomes" id="UP001164743"/>
    </source>
</evidence>
<organism evidence="3 4">
    <name type="scientific">Puccinia triticina</name>
    <dbReference type="NCBI Taxonomy" id="208348"/>
    <lineage>
        <taxon>Eukaryota</taxon>
        <taxon>Fungi</taxon>
        <taxon>Dikarya</taxon>
        <taxon>Basidiomycota</taxon>
        <taxon>Pucciniomycotina</taxon>
        <taxon>Pucciniomycetes</taxon>
        <taxon>Pucciniales</taxon>
        <taxon>Pucciniaceae</taxon>
        <taxon>Puccinia</taxon>
    </lineage>
</organism>
<evidence type="ECO:0000256" key="1">
    <source>
        <dbReference type="SAM" id="MobiDB-lite"/>
    </source>
</evidence>
<feature type="signal peptide" evidence="2">
    <location>
        <begin position="1"/>
        <end position="20"/>
    </location>
</feature>
<protein>
    <submittedName>
        <fullName evidence="3">Uncharacterized protein</fullName>
    </submittedName>
</protein>
<keyword evidence="4" id="KW-1185">Reference proteome</keyword>
<feature type="chain" id="PRO_5045661924" evidence="2">
    <location>
        <begin position="21"/>
        <end position="224"/>
    </location>
</feature>
<dbReference type="EMBL" id="CP110421">
    <property type="protein sequence ID" value="WAQ81457.1"/>
    <property type="molecule type" value="Genomic_DNA"/>
</dbReference>
<dbReference type="Proteomes" id="UP001164743">
    <property type="component" value="Chromosome 1A"/>
</dbReference>
<gene>
    <name evidence="3" type="ORF">PtA15_1A798</name>
</gene>
<proteinExistence type="predicted"/>
<dbReference type="GeneID" id="77806757"/>
<name>A0ABY7CAG5_9BASI</name>
<feature type="region of interest" description="Disordered" evidence="1">
    <location>
        <begin position="111"/>
        <end position="163"/>
    </location>
</feature>
<accession>A0ABY7CAG5</accession>
<evidence type="ECO:0000313" key="3">
    <source>
        <dbReference type="EMBL" id="WAQ81457.1"/>
    </source>
</evidence>
<evidence type="ECO:0000256" key="2">
    <source>
        <dbReference type="SAM" id="SignalP"/>
    </source>
</evidence>
<sequence>MLLTKIVVALQLLHFYNASALPVSQSTHLVKRMEEVKAVQEAREALQGVQDEAKLGGRVGTGETAEDLFHTAPIDSRHRSFKEGDPHLSEELAADSAGGSLSYEPALEWHKGAASSKQDPIEARSDKAKVQSRDAPEVSAHVSNGLPPRYPSKSPSGAPELRSTGLRDAAKNYFTGTATLAKQKISSKAVGARNFRQNVVASLDRKTGRIAEKIKSTRAGHPKQ</sequence>
<reference evidence="3" key="1">
    <citation type="submission" date="2022-10" db="EMBL/GenBank/DDBJ databases">
        <title>Puccinia triticina Genome sequencing and assembly.</title>
        <authorList>
            <person name="Li C."/>
        </authorList>
    </citation>
    <scope>NUCLEOTIDE SEQUENCE</scope>
    <source>
        <strain evidence="3">Pt15</strain>
    </source>
</reference>
<feature type="compositionally biased region" description="Basic and acidic residues" evidence="1">
    <location>
        <begin position="119"/>
        <end position="136"/>
    </location>
</feature>
<dbReference type="RefSeq" id="XP_053017012.1">
    <property type="nucleotide sequence ID" value="XM_053165862.1"/>
</dbReference>
<keyword evidence="2" id="KW-0732">Signal</keyword>